<dbReference type="InterPro" id="IPR011322">
    <property type="entry name" value="N-reg_PII-like_a/b"/>
</dbReference>
<dbReference type="InterPro" id="IPR015867">
    <property type="entry name" value="N-reg_PII/ATP_PRibTrfase_C"/>
</dbReference>
<accession>A0A2C9CKK6</accession>
<proteinExistence type="predicted"/>
<evidence type="ECO:0000313" key="1">
    <source>
        <dbReference type="EMBL" id="QII12240.1"/>
    </source>
</evidence>
<dbReference type="Gene3D" id="3.30.70.120">
    <property type="match status" value="1"/>
</dbReference>
<dbReference type="AlphaFoldDB" id="A0A2C9CKK6"/>
<protein>
    <submittedName>
        <fullName evidence="1">Nitrogen regulatory protein P-II-like protein</fullName>
    </submittedName>
    <submittedName>
        <fullName evidence="2">Strongly similar to nitrogen regulatory protein P-II</fullName>
    </submittedName>
</protein>
<dbReference type="RefSeq" id="WP_099326666.1">
    <property type="nucleotide sequence ID" value="NZ_CP049055.1"/>
</dbReference>
<dbReference type="SUPFAM" id="SSF54913">
    <property type="entry name" value="GlnB-like"/>
    <property type="match status" value="1"/>
</dbReference>
<organism evidence="2 3">
    <name type="scientific">Kuenenia stuttgartiensis</name>
    <dbReference type="NCBI Taxonomy" id="174633"/>
    <lineage>
        <taxon>Bacteria</taxon>
        <taxon>Pseudomonadati</taxon>
        <taxon>Planctomycetota</taxon>
        <taxon>Candidatus Brocadiia</taxon>
        <taxon>Candidatus Brocadiales</taxon>
        <taxon>Candidatus Brocadiaceae</taxon>
        <taxon>Candidatus Kuenenia</taxon>
    </lineage>
</organism>
<reference evidence="1 4" key="3">
    <citation type="submission" date="2020-02" db="EMBL/GenBank/DDBJ databases">
        <title>Newly sequenced genome of strain CSTR1 showed variability in Candidatus Kuenenia stuttgartiensis genomes.</title>
        <authorList>
            <person name="Ding C."/>
            <person name="Adrian L."/>
        </authorList>
    </citation>
    <scope>NUCLEOTIDE SEQUENCE [LARGE SCALE GENOMIC DNA]</scope>
    <source>
        <strain evidence="1 4">CSTR1</strain>
    </source>
</reference>
<dbReference type="OrthoDB" id="278359at2"/>
<dbReference type="KEGG" id="kst:KSMBR1_3718"/>
<reference evidence="2" key="2">
    <citation type="submission" date="2017-10" db="EMBL/GenBank/DDBJ databases">
        <authorList>
            <person name="Banno H."/>
            <person name="Chua N.-H."/>
        </authorList>
    </citation>
    <scope>NUCLEOTIDE SEQUENCE [LARGE SCALE GENOMIC DNA]</scope>
    <source>
        <strain evidence="2">Kuenenia_mbr1_ru-nijmegen</strain>
    </source>
</reference>
<dbReference type="EMBL" id="CP049055">
    <property type="protein sequence ID" value="QII12240.1"/>
    <property type="molecule type" value="Genomic_DNA"/>
</dbReference>
<evidence type="ECO:0000313" key="2">
    <source>
        <dbReference type="EMBL" id="SOH06191.1"/>
    </source>
</evidence>
<gene>
    <name evidence="2" type="primary">nrp_4</name>
    <name evidence="1" type="synonym">nrp</name>
    <name evidence="1" type="ORF">KsCSTR_28610</name>
    <name evidence="2" type="ORF">KSMBR1_3718</name>
</gene>
<dbReference type="EMBL" id="LT934425">
    <property type="protein sequence ID" value="SOH06191.1"/>
    <property type="molecule type" value="Genomic_DNA"/>
</dbReference>
<reference evidence="3" key="1">
    <citation type="submission" date="2017-10" db="EMBL/GenBank/DDBJ databases">
        <authorList>
            <person name="Frank J."/>
        </authorList>
    </citation>
    <scope>NUCLEOTIDE SEQUENCE [LARGE SCALE GENOMIC DNA]</scope>
</reference>
<dbReference type="Proteomes" id="UP000501926">
    <property type="component" value="Chromosome"/>
</dbReference>
<name>A0A2C9CKK6_KUEST</name>
<evidence type="ECO:0000313" key="4">
    <source>
        <dbReference type="Proteomes" id="UP000501926"/>
    </source>
</evidence>
<sequence length="143" mass="16466">MKKISAFIKPGAVQILENYFGEIGHPVIKTYIKDQDQIATRSVFWRDDEYVVDIIKNVKIEVVLEENAVDDALRNISRFLHEEDGNNCEYEYALRLKSGIIKKDIITEDGRWVSLTPKQEHVFSEGTPLTRQSEVLKIVDVCP</sequence>
<keyword evidence="3" id="KW-1185">Reference proteome</keyword>
<dbReference type="Proteomes" id="UP000221734">
    <property type="component" value="Chromosome Kuenenia_stuttgartiensis_MBR1"/>
</dbReference>
<evidence type="ECO:0000313" key="3">
    <source>
        <dbReference type="Proteomes" id="UP000221734"/>
    </source>
</evidence>